<keyword evidence="1" id="KW-0479">Metal-binding</keyword>
<dbReference type="Gene3D" id="3.30.40.10">
    <property type="entry name" value="Zinc/RING finger domain, C3HC4 (zinc finger)"/>
    <property type="match status" value="1"/>
</dbReference>
<dbReference type="SUPFAM" id="SSF57850">
    <property type="entry name" value="RING/U-box"/>
    <property type="match status" value="1"/>
</dbReference>
<dbReference type="PANTHER" id="PTHR45798">
    <property type="entry name" value="RING-H2 FINGER PROTEIN ATL61-RELATED-RELATED"/>
    <property type="match status" value="1"/>
</dbReference>
<evidence type="ECO:0000256" key="2">
    <source>
        <dbReference type="ARBA" id="ARBA00022771"/>
    </source>
</evidence>
<evidence type="ECO:0000313" key="6">
    <source>
        <dbReference type="EMBL" id="CAD1834800.1"/>
    </source>
</evidence>
<dbReference type="CDD" id="cd16454">
    <property type="entry name" value="RING-H2_PA-TM-RING"/>
    <property type="match status" value="1"/>
</dbReference>
<dbReference type="InterPro" id="IPR013083">
    <property type="entry name" value="Znf_RING/FYVE/PHD"/>
</dbReference>
<accession>A0A6V7PVC5</accession>
<organism evidence="6">
    <name type="scientific">Ananas comosus var. bracteatus</name>
    <name type="common">red pineapple</name>
    <dbReference type="NCBI Taxonomy" id="296719"/>
    <lineage>
        <taxon>Eukaryota</taxon>
        <taxon>Viridiplantae</taxon>
        <taxon>Streptophyta</taxon>
        <taxon>Embryophyta</taxon>
        <taxon>Tracheophyta</taxon>
        <taxon>Spermatophyta</taxon>
        <taxon>Magnoliopsida</taxon>
        <taxon>Liliopsida</taxon>
        <taxon>Poales</taxon>
        <taxon>Bromeliaceae</taxon>
        <taxon>Bromelioideae</taxon>
        <taxon>Ananas</taxon>
    </lineage>
</organism>
<dbReference type="PANTHER" id="PTHR45798:SF97">
    <property type="entry name" value="ALCOHOL-SENSITIVE RING FINGER PROTEIN 1"/>
    <property type="match status" value="1"/>
</dbReference>
<dbReference type="InterPro" id="IPR001841">
    <property type="entry name" value="Znf_RING"/>
</dbReference>
<dbReference type="EMBL" id="LR862152">
    <property type="protein sequence ID" value="CAD1834800.1"/>
    <property type="molecule type" value="Genomic_DNA"/>
</dbReference>
<keyword evidence="3" id="KW-0862">Zinc</keyword>
<dbReference type="AlphaFoldDB" id="A0A6V7PVC5"/>
<protein>
    <recommendedName>
        <fullName evidence="5">RING-type domain-containing protein</fullName>
    </recommendedName>
</protein>
<sequence>MASYVPGASPRISVGWSTHHELDKPPPPPPPPPVLVFEFQFEVKRTREIDGVSRVVEWTHYPSAAVSWDFRRFVAERQSRDQFIRKLEKDAPALSFLPPRTRESLRRDFAGQVRKAVSRCGAERGLKELRVVARVTVAIESGLAADRCPICLDEFGEEQHQQVLLNFGILGCGHGFHYRCIRTWLELASTCPVCRHVI</sequence>
<name>A0A6V7PVC5_ANACO</name>
<evidence type="ECO:0000259" key="5">
    <source>
        <dbReference type="PROSITE" id="PS50089"/>
    </source>
</evidence>
<dbReference type="InterPro" id="IPR052788">
    <property type="entry name" value="RING-type_E3_ligase_ATL"/>
</dbReference>
<keyword evidence="2 4" id="KW-0863">Zinc-finger</keyword>
<gene>
    <name evidence="6" type="ORF">CB5_LOCUS18011</name>
</gene>
<evidence type="ECO:0000256" key="1">
    <source>
        <dbReference type="ARBA" id="ARBA00022723"/>
    </source>
</evidence>
<dbReference type="Pfam" id="PF13639">
    <property type="entry name" value="zf-RING_2"/>
    <property type="match status" value="1"/>
</dbReference>
<proteinExistence type="predicted"/>
<reference evidence="6" key="1">
    <citation type="submission" date="2020-07" db="EMBL/GenBank/DDBJ databases">
        <authorList>
            <person name="Lin J."/>
        </authorList>
    </citation>
    <scope>NUCLEOTIDE SEQUENCE</scope>
</reference>
<dbReference type="SMART" id="SM00184">
    <property type="entry name" value="RING"/>
    <property type="match status" value="1"/>
</dbReference>
<evidence type="ECO:0000256" key="4">
    <source>
        <dbReference type="PROSITE-ProRule" id="PRU00175"/>
    </source>
</evidence>
<evidence type="ECO:0000256" key="3">
    <source>
        <dbReference type="ARBA" id="ARBA00022833"/>
    </source>
</evidence>
<dbReference type="GO" id="GO:0008270">
    <property type="term" value="F:zinc ion binding"/>
    <property type="evidence" value="ECO:0007669"/>
    <property type="project" value="UniProtKB-KW"/>
</dbReference>
<feature type="domain" description="RING-type" evidence="5">
    <location>
        <begin position="148"/>
        <end position="195"/>
    </location>
</feature>
<dbReference type="PROSITE" id="PS50089">
    <property type="entry name" value="ZF_RING_2"/>
    <property type="match status" value="1"/>
</dbReference>